<comment type="caution">
    <text evidence="2">The sequence shown here is derived from an EMBL/GenBank/DDBJ whole genome shotgun (WGS) entry which is preliminary data.</text>
</comment>
<dbReference type="InterPro" id="IPR027417">
    <property type="entry name" value="P-loop_NTPase"/>
</dbReference>
<accession>A0A9D1D734</accession>
<dbReference type="InterPro" id="IPR004095">
    <property type="entry name" value="TGS"/>
</dbReference>
<dbReference type="SUPFAM" id="SSF55186">
    <property type="entry name" value="ThrRS/AlaRS common domain"/>
    <property type="match status" value="1"/>
</dbReference>
<dbReference type="SUPFAM" id="SSF52540">
    <property type="entry name" value="P-loop containing nucleoside triphosphate hydrolases"/>
    <property type="match status" value="1"/>
</dbReference>
<dbReference type="CDD" id="cd02028">
    <property type="entry name" value="UMPK_like"/>
    <property type="match status" value="1"/>
</dbReference>
<sequence>MPVVTVCGEQREYPKETLFLDIASDYQEKFEDDILLVRANGKLRELHKTLHGDAEISFLTARDPAGQKTYERSAVFLMLKAFYDVLPNEKIRKIQMDFALGNGIYGEFFGEVPLDEDLLQQVKQQMQVLCGKKIPLKKRSVNTDEAVELFGKYGMHDKEQLFRYRRASRVNIYSIETFEDYFYGYMVPDTGYIRYFDLVRCGEGFLLLLPALRSPKTVERPPVSKKLFTVLRDSYRWSDSIEIPNVAALNKAICDGKCLELILMQEALQEKTIGEIAEKAAMDPKKRIVMIAGPSSSGKTTFSHRLSVQFRALGLTPHPVAVDNYFKNRSDYPKDENGQPDMEALECVDMETLNRDLNALLAGETIELPRFNFAAGKREYHGDRLTLGKNDILVLEGIHCLNDRLTDSIPKESKFKIYISALTQLNVDEHNRIPTTDGRLLRRMVRDARTRGTSALETMERWPSVRRGEDRNIFPYQESADVMFNSALLYELAVLKIYAEPLLFGIPRDSEQYDEAKRILKFLDYFLPIDGEMVPKNSILREFIGGSCLKV</sequence>
<evidence type="ECO:0000259" key="1">
    <source>
        <dbReference type="PROSITE" id="PS51880"/>
    </source>
</evidence>
<protein>
    <submittedName>
        <fullName evidence="2">Nucleoside kinase</fullName>
    </submittedName>
</protein>
<reference evidence="2" key="2">
    <citation type="journal article" date="2021" name="PeerJ">
        <title>Extensive microbial diversity within the chicken gut microbiome revealed by metagenomics and culture.</title>
        <authorList>
            <person name="Gilroy R."/>
            <person name="Ravi A."/>
            <person name="Getino M."/>
            <person name="Pursley I."/>
            <person name="Horton D.L."/>
            <person name="Alikhan N.F."/>
            <person name="Baker D."/>
            <person name="Gharbi K."/>
            <person name="Hall N."/>
            <person name="Watson M."/>
            <person name="Adriaenssens E.M."/>
            <person name="Foster-Nyarko E."/>
            <person name="Jarju S."/>
            <person name="Secka A."/>
            <person name="Antonio M."/>
            <person name="Oren A."/>
            <person name="Chaudhuri R.R."/>
            <person name="La Ragione R."/>
            <person name="Hildebrand F."/>
            <person name="Pallen M.J."/>
        </authorList>
    </citation>
    <scope>NUCLEOTIDE SEQUENCE</scope>
    <source>
        <strain evidence="2">CHK180-2868</strain>
    </source>
</reference>
<dbReference type="InterPro" id="IPR018163">
    <property type="entry name" value="Thr/Ala-tRNA-synth_IIc_edit"/>
</dbReference>
<organism evidence="2 3">
    <name type="scientific">Candidatus Copromonas faecavium</name>
    <name type="common">nom. illeg.</name>
    <dbReference type="NCBI Taxonomy" id="2840740"/>
    <lineage>
        <taxon>Bacteria</taxon>
        <taxon>Bacillati</taxon>
        <taxon>Bacillota</taxon>
        <taxon>Clostridia</taxon>
        <taxon>Lachnospirales</taxon>
        <taxon>Lachnospiraceae</taxon>
        <taxon>Candidatus Copromonas (nom. illeg.)</taxon>
    </lineage>
</organism>
<dbReference type="Proteomes" id="UP000824250">
    <property type="component" value="Unassembled WGS sequence"/>
</dbReference>
<dbReference type="InterPro" id="IPR012675">
    <property type="entry name" value="Beta-grasp_dom_sf"/>
</dbReference>
<keyword evidence="2" id="KW-0808">Transferase</keyword>
<dbReference type="Gene3D" id="3.30.980.10">
    <property type="entry name" value="Threonyl-trna Synthetase, Chain A, domain 2"/>
    <property type="match status" value="1"/>
</dbReference>
<reference evidence="2" key="1">
    <citation type="submission" date="2020-10" db="EMBL/GenBank/DDBJ databases">
        <authorList>
            <person name="Gilroy R."/>
        </authorList>
    </citation>
    <scope>NUCLEOTIDE SEQUENCE</scope>
    <source>
        <strain evidence="2">CHK180-2868</strain>
    </source>
</reference>
<evidence type="ECO:0000313" key="2">
    <source>
        <dbReference type="EMBL" id="HIR06239.1"/>
    </source>
</evidence>
<dbReference type="SUPFAM" id="SSF81271">
    <property type="entry name" value="TGS-like"/>
    <property type="match status" value="1"/>
</dbReference>
<evidence type="ECO:0000313" key="3">
    <source>
        <dbReference type="Proteomes" id="UP000824250"/>
    </source>
</evidence>
<keyword evidence="2" id="KW-0418">Kinase</keyword>
<dbReference type="Gene3D" id="3.10.20.30">
    <property type="match status" value="1"/>
</dbReference>
<proteinExistence type="predicted"/>
<dbReference type="CDD" id="cd01667">
    <property type="entry name" value="TGS_ThrRS"/>
    <property type="match status" value="1"/>
</dbReference>
<dbReference type="EMBL" id="DVGC01000057">
    <property type="protein sequence ID" value="HIR06239.1"/>
    <property type="molecule type" value="Genomic_DNA"/>
</dbReference>
<dbReference type="Gene3D" id="3.40.50.300">
    <property type="entry name" value="P-loop containing nucleotide triphosphate hydrolases"/>
    <property type="match status" value="1"/>
</dbReference>
<feature type="domain" description="TGS" evidence="1">
    <location>
        <begin position="1"/>
        <end position="60"/>
    </location>
</feature>
<dbReference type="PROSITE" id="PS51880">
    <property type="entry name" value="TGS"/>
    <property type="match status" value="1"/>
</dbReference>
<dbReference type="PANTHER" id="PTHR10285">
    <property type="entry name" value="URIDINE KINASE"/>
    <property type="match status" value="1"/>
</dbReference>
<dbReference type="GO" id="GO:0005524">
    <property type="term" value="F:ATP binding"/>
    <property type="evidence" value="ECO:0007669"/>
    <property type="project" value="InterPro"/>
</dbReference>
<dbReference type="InterPro" id="IPR012676">
    <property type="entry name" value="TGS-like"/>
</dbReference>
<name>A0A9D1D734_9FIRM</name>
<dbReference type="AlphaFoldDB" id="A0A9D1D734"/>
<dbReference type="GO" id="GO:0016301">
    <property type="term" value="F:kinase activity"/>
    <property type="evidence" value="ECO:0007669"/>
    <property type="project" value="UniProtKB-KW"/>
</dbReference>
<dbReference type="Pfam" id="PF00485">
    <property type="entry name" value="PRK"/>
    <property type="match status" value="1"/>
</dbReference>
<dbReference type="InterPro" id="IPR006083">
    <property type="entry name" value="PRK/URK"/>
</dbReference>
<gene>
    <name evidence="2" type="ORF">IAB28_09805</name>
</gene>